<dbReference type="EMBL" id="KE346371">
    <property type="protein sequence ID" value="KJE96407.1"/>
    <property type="molecule type" value="Genomic_DNA"/>
</dbReference>
<dbReference type="AlphaFoldDB" id="A0A0D2VXL4"/>
<proteinExistence type="predicted"/>
<accession>A0A0D2VXL4</accession>
<dbReference type="RefSeq" id="XP_004344361.1">
    <property type="nucleotide sequence ID" value="XM_004344311.2"/>
</dbReference>
<gene>
    <name evidence="2" type="ORF">CAOG_006740</name>
</gene>
<feature type="transmembrane region" description="Helical" evidence="1">
    <location>
        <begin position="37"/>
        <end position="57"/>
    </location>
</feature>
<dbReference type="InParanoid" id="A0A0D2VXL4"/>
<keyword evidence="3" id="KW-1185">Reference proteome</keyword>
<sequence length="69" mass="7624">MDQFVKKPNQVAAWQSFFARPEVRDLPIFLRGKNDLAIYRGAMGAVAVTVSVVLIGLTQMSLNKGRKSS</sequence>
<evidence type="ECO:0000256" key="1">
    <source>
        <dbReference type="SAM" id="Phobius"/>
    </source>
</evidence>
<reference evidence="3" key="1">
    <citation type="submission" date="2011-02" db="EMBL/GenBank/DDBJ databases">
        <title>The Genome Sequence of Capsaspora owczarzaki ATCC 30864.</title>
        <authorList>
            <person name="Russ C."/>
            <person name="Cuomo C."/>
            <person name="Burger G."/>
            <person name="Gray M.W."/>
            <person name="Holland P.W.H."/>
            <person name="King N."/>
            <person name="Lang F.B.F."/>
            <person name="Roger A.J."/>
            <person name="Ruiz-Trillo I."/>
            <person name="Young S.K."/>
            <person name="Zeng Q."/>
            <person name="Gargeya S."/>
            <person name="Alvarado L."/>
            <person name="Berlin A."/>
            <person name="Chapman S.B."/>
            <person name="Chen Z."/>
            <person name="Freedman E."/>
            <person name="Gellesch M."/>
            <person name="Goldberg J."/>
            <person name="Griggs A."/>
            <person name="Gujja S."/>
            <person name="Heilman E."/>
            <person name="Heiman D."/>
            <person name="Howarth C."/>
            <person name="Mehta T."/>
            <person name="Neiman D."/>
            <person name="Pearson M."/>
            <person name="Roberts A."/>
            <person name="Saif S."/>
            <person name="Shea T."/>
            <person name="Shenoy N."/>
            <person name="Sisk P."/>
            <person name="Stolte C."/>
            <person name="Sykes S."/>
            <person name="White J."/>
            <person name="Yandava C."/>
            <person name="Haas B."/>
            <person name="Nusbaum C."/>
            <person name="Birren B."/>
        </authorList>
    </citation>
    <scope>NUCLEOTIDE SEQUENCE</scope>
    <source>
        <strain evidence="3">ATCC 30864</strain>
    </source>
</reference>
<name>A0A0D2VXL4_CAPO3</name>
<organism evidence="2 3">
    <name type="scientific">Capsaspora owczarzaki (strain ATCC 30864)</name>
    <dbReference type="NCBI Taxonomy" id="595528"/>
    <lineage>
        <taxon>Eukaryota</taxon>
        <taxon>Filasterea</taxon>
        <taxon>Capsaspora</taxon>
    </lineage>
</organism>
<keyword evidence="1" id="KW-0472">Membrane</keyword>
<evidence type="ECO:0000313" key="3">
    <source>
        <dbReference type="Proteomes" id="UP000008743"/>
    </source>
</evidence>
<keyword evidence="1" id="KW-1133">Transmembrane helix</keyword>
<keyword evidence="1" id="KW-0812">Transmembrane</keyword>
<dbReference type="OrthoDB" id="5966508at2759"/>
<evidence type="ECO:0000313" key="2">
    <source>
        <dbReference type="EMBL" id="KJE96407.1"/>
    </source>
</evidence>
<dbReference type="Proteomes" id="UP000008743">
    <property type="component" value="Unassembled WGS sequence"/>
</dbReference>
<protein>
    <submittedName>
        <fullName evidence="2">Uncharacterized protein</fullName>
    </submittedName>
</protein>